<keyword evidence="3" id="KW-0249">Electron transport</keyword>
<keyword evidence="5 8" id="KW-0676">Redox-active center</keyword>
<evidence type="ECO:0000313" key="11">
    <source>
        <dbReference type="Proteomes" id="UP000317036"/>
    </source>
</evidence>
<evidence type="ECO:0000259" key="9">
    <source>
        <dbReference type="PROSITE" id="PS51352"/>
    </source>
</evidence>
<dbReference type="PIRSF" id="PIRSF000077">
    <property type="entry name" value="Thioredoxin"/>
    <property type="match status" value="1"/>
</dbReference>
<sequence>MSIRQVSETDFSSAIHAKKLVLVEFGAPWCPPCNTLLPILEKLEPELKGAVSIVKVNADDCPDIAAQYGILSMPTVILFKSGQPVDKLVGLRPKDVYKNLVAKHL</sequence>
<dbReference type="PROSITE" id="PS51352">
    <property type="entry name" value="THIOREDOXIN_2"/>
    <property type="match status" value="1"/>
</dbReference>
<dbReference type="PANTHER" id="PTHR45663">
    <property type="entry name" value="GEO12009P1"/>
    <property type="match status" value="1"/>
</dbReference>
<dbReference type="GO" id="GO:0015035">
    <property type="term" value="F:protein-disulfide reductase activity"/>
    <property type="evidence" value="ECO:0007669"/>
    <property type="project" value="UniProtKB-UniRule"/>
</dbReference>
<dbReference type="InterPro" id="IPR036249">
    <property type="entry name" value="Thioredoxin-like_sf"/>
</dbReference>
<keyword evidence="4 8" id="KW-1015">Disulfide bond</keyword>
<feature type="domain" description="Thioredoxin" evidence="9">
    <location>
        <begin position="1"/>
        <end position="105"/>
    </location>
</feature>
<dbReference type="PANTHER" id="PTHR45663:SF11">
    <property type="entry name" value="GEO12009P1"/>
    <property type="match status" value="1"/>
</dbReference>
<dbReference type="SUPFAM" id="SSF52833">
    <property type="entry name" value="Thioredoxin-like"/>
    <property type="match status" value="1"/>
</dbReference>
<accession>A0A559KH78</accession>
<dbReference type="InterPro" id="IPR005746">
    <property type="entry name" value="Thioredoxin"/>
</dbReference>
<evidence type="ECO:0000256" key="6">
    <source>
        <dbReference type="NCBIfam" id="TIGR01068"/>
    </source>
</evidence>
<gene>
    <name evidence="10" type="primary">trxA</name>
    <name evidence="10" type="ORF">FPZ49_01930</name>
</gene>
<protein>
    <recommendedName>
        <fullName evidence="6 7">Thioredoxin</fullName>
    </recommendedName>
</protein>
<dbReference type="Gene3D" id="3.40.30.10">
    <property type="entry name" value="Glutaredoxin"/>
    <property type="match status" value="1"/>
</dbReference>
<evidence type="ECO:0000313" key="10">
    <source>
        <dbReference type="EMBL" id="TVY11482.1"/>
    </source>
</evidence>
<dbReference type="NCBIfam" id="TIGR01068">
    <property type="entry name" value="thioredoxin"/>
    <property type="match status" value="1"/>
</dbReference>
<evidence type="ECO:0000256" key="3">
    <source>
        <dbReference type="ARBA" id="ARBA00022982"/>
    </source>
</evidence>
<reference evidence="10 11" key="1">
    <citation type="submission" date="2019-07" db="EMBL/GenBank/DDBJ databases">
        <authorList>
            <person name="Kim J."/>
        </authorList>
    </citation>
    <scope>NUCLEOTIDE SEQUENCE [LARGE SCALE GENOMIC DNA]</scope>
    <source>
        <strain evidence="10 11">JC52</strain>
    </source>
</reference>
<evidence type="ECO:0000256" key="7">
    <source>
        <dbReference type="PIRNR" id="PIRNR000077"/>
    </source>
</evidence>
<name>A0A559KH78_9BACL</name>
<comment type="caution">
    <text evidence="10">The sequence shown here is derived from an EMBL/GenBank/DDBJ whole genome shotgun (WGS) entry which is preliminary data.</text>
</comment>
<dbReference type="CDD" id="cd02947">
    <property type="entry name" value="TRX_family"/>
    <property type="match status" value="1"/>
</dbReference>
<dbReference type="Pfam" id="PF00085">
    <property type="entry name" value="Thioredoxin"/>
    <property type="match status" value="1"/>
</dbReference>
<dbReference type="PRINTS" id="PR00421">
    <property type="entry name" value="THIOREDOXIN"/>
</dbReference>
<dbReference type="RefSeq" id="WP_144842673.1">
    <property type="nucleotide sequence ID" value="NZ_VNJI01000002.1"/>
</dbReference>
<evidence type="ECO:0000256" key="4">
    <source>
        <dbReference type="ARBA" id="ARBA00023157"/>
    </source>
</evidence>
<keyword evidence="11" id="KW-1185">Reference proteome</keyword>
<evidence type="ECO:0000256" key="1">
    <source>
        <dbReference type="ARBA" id="ARBA00008987"/>
    </source>
</evidence>
<dbReference type="GO" id="GO:0005829">
    <property type="term" value="C:cytosol"/>
    <property type="evidence" value="ECO:0007669"/>
    <property type="project" value="TreeGrafter"/>
</dbReference>
<dbReference type="EMBL" id="VNJI01000002">
    <property type="protein sequence ID" value="TVY11482.1"/>
    <property type="molecule type" value="Genomic_DNA"/>
</dbReference>
<dbReference type="Proteomes" id="UP000317036">
    <property type="component" value="Unassembled WGS sequence"/>
</dbReference>
<dbReference type="InterPro" id="IPR013766">
    <property type="entry name" value="Thioredoxin_domain"/>
</dbReference>
<dbReference type="GO" id="GO:0045454">
    <property type="term" value="P:cell redox homeostasis"/>
    <property type="evidence" value="ECO:0007669"/>
    <property type="project" value="TreeGrafter"/>
</dbReference>
<dbReference type="AlphaFoldDB" id="A0A559KH78"/>
<proteinExistence type="inferred from homology"/>
<comment type="similarity">
    <text evidence="1 7">Belongs to the thioredoxin family.</text>
</comment>
<keyword evidence="2" id="KW-0813">Transport</keyword>
<feature type="disulfide bond" description="Redox-active" evidence="8">
    <location>
        <begin position="30"/>
        <end position="33"/>
    </location>
</feature>
<organism evidence="10 11">
    <name type="scientific">Paenibacillus cremeus</name>
    <dbReference type="NCBI Taxonomy" id="2163881"/>
    <lineage>
        <taxon>Bacteria</taxon>
        <taxon>Bacillati</taxon>
        <taxon>Bacillota</taxon>
        <taxon>Bacilli</taxon>
        <taxon>Bacillales</taxon>
        <taxon>Paenibacillaceae</taxon>
        <taxon>Paenibacillus</taxon>
    </lineage>
</organism>
<dbReference type="OrthoDB" id="9790390at2"/>
<evidence type="ECO:0000256" key="2">
    <source>
        <dbReference type="ARBA" id="ARBA00022448"/>
    </source>
</evidence>
<evidence type="ECO:0000256" key="5">
    <source>
        <dbReference type="ARBA" id="ARBA00023284"/>
    </source>
</evidence>
<evidence type="ECO:0000256" key="8">
    <source>
        <dbReference type="PIRSR" id="PIRSR000077-4"/>
    </source>
</evidence>